<reference evidence="3" key="1">
    <citation type="submission" date="2021-01" db="EMBL/GenBank/DDBJ databases">
        <authorList>
            <person name="Corre E."/>
            <person name="Pelletier E."/>
            <person name="Niang G."/>
            <person name="Scheremetjew M."/>
            <person name="Finn R."/>
            <person name="Kale V."/>
            <person name="Holt S."/>
            <person name="Cochrane G."/>
            <person name="Meng A."/>
            <person name="Brown T."/>
            <person name="Cohen L."/>
        </authorList>
    </citation>
    <scope>NUCLEOTIDE SEQUENCE</scope>
    <source>
        <strain evidence="3">CCMP3328</strain>
    </source>
</reference>
<feature type="transmembrane region" description="Helical" evidence="2">
    <location>
        <begin position="21"/>
        <end position="43"/>
    </location>
</feature>
<feature type="region of interest" description="Disordered" evidence="1">
    <location>
        <begin position="100"/>
        <end position="132"/>
    </location>
</feature>
<organism evidence="3">
    <name type="scientific">Craspedostauros australis</name>
    <dbReference type="NCBI Taxonomy" id="1486917"/>
    <lineage>
        <taxon>Eukaryota</taxon>
        <taxon>Sar</taxon>
        <taxon>Stramenopiles</taxon>
        <taxon>Ochrophyta</taxon>
        <taxon>Bacillariophyta</taxon>
        <taxon>Bacillariophyceae</taxon>
        <taxon>Bacillariophycidae</taxon>
        <taxon>Naviculales</taxon>
        <taxon>Naviculaceae</taxon>
        <taxon>Craspedostauros</taxon>
    </lineage>
</organism>
<name>A0A7R9WSU2_9STRA</name>
<dbReference type="EMBL" id="HBEF01006647">
    <property type="protein sequence ID" value="CAD8332029.1"/>
    <property type="molecule type" value="Transcribed_RNA"/>
</dbReference>
<protein>
    <recommendedName>
        <fullName evidence="4">MerC domain-containing protein</fullName>
    </recommendedName>
</protein>
<evidence type="ECO:0000256" key="2">
    <source>
        <dbReference type="SAM" id="Phobius"/>
    </source>
</evidence>
<keyword evidence="2" id="KW-0472">Membrane</keyword>
<accession>A0A7R9WSU2</accession>
<dbReference type="AlphaFoldDB" id="A0A7R9WSU2"/>
<evidence type="ECO:0000256" key="1">
    <source>
        <dbReference type="SAM" id="MobiDB-lite"/>
    </source>
</evidence>
<gene>
    <name evidence="3" type="ORF">CAUS1442_LOCUS4128</name>
</gene>
<feature type="transmembrane region" description="Helical" evidence="2">
    <location>
        <begin position="148"/>
        <end position="170"/>
    </location>
</feature>
<evidence type="ECO:0008006" key="4">
    <source>
        <dbReference type="Google" id="ProtNLM"/>
    </source>
</evidence>
<sequence>MRASDIKIAQSPIRTNTKSSYSTSCCNIIVIRALLVITIIVGMPAKVHGFAGRHASMFVQRRDPLTCFEIAASSQSVRGNACSCSHGAQMLPLYSTADGSTGDVGSTDPTNNNNMNDAARTSSAQSTSPAPLTPPNALINQLRKLSNVASILCVLDCTILPIITVVLPLLGFLQLSPARLDSIHHLGHQLALYFVLPVGSLTSTVNYISHGKKWILSLGIVGLCVVGLANSHIHALPIVGHVRWLHAIQCGGWMHRLVNISGCAMLLSSNYMSQRQGCAFHTDCSHDHSHDAPDHGQASCNHKHR</sequence>
<dbReference type="InterPro" id="IPR004891">
    <property type="entry name" value="Mercury-R_MerC"/>
</dbReference>
<dbReference type="Pfam" id="PF03203">
    <property type="entry name" value="MerC"/>
    <property type="match status" value="1"/>
</dbReference>
<feature type="compositionally biased region" description="Polar residues" evidence="1">
    <location>
        <begin position="100"/>
        <end position="130"/>
    </location>
</feature>
<evidence type="ECO:0000313" key="3">
    <source>
        <dbReference type="EMBL" id="CAD8332029.1"/>
    </source>
</evidence>
<feature type="transmembrane region" description="Helical" evidence="2">
    <location>
        <begin position="214"/>
        <end position="233"/>
    </location>
</feature>
<feature type="transmembrane region" description="Helical" evidence="2">
    <location>
        <begin position="190"/>
        <end position="208"/>
    </location>
</feature>
<keyword evidence="2" id="KW-1133">Transmembrane helix</keyword>
<proteinExistence type="predicted"/>
<keyword evidence="2" id="KW-0812">Transmembrane</keyword>
<dbReference type="GO" id="GO:0015097">
    <property type="term" value="F:mercury ion transmembrane transporter activity"/>
    <property type="evidence" value="ECO:0007669"/>
    <property type="project" value="InterPro"/>
</dbReference>
<dbReference type="GO" id="GO:0016020">
    <property type="term" value="C:membrane"/>
    <property type="evidence" value="ECO:0007669"/>
    <property type="project" value="InterPro"/>
</dbReference>